<keyword evidence="3" id="KW-1185">Reference proteome</keyword>
<comment type="caution">
    <text evidence="2">The sequence shown here is derived from an EMBL/GenBank/DDBJ whole genome shotgun (WGS) entry which is preliminary data.</text>
</comment>
<proteinExistence type="predicted"/>
<evidence type="ECO:0000313" key="2">
    <source>
        <dbReference type="EMBL" id="MFB9072090.1"/>
    </source>
</evidence>
<dbReference type="EMBL" id="JBHMFI010000001">
    <property type="protein sequence ID" value="MFB9072090.1"/>
    <property type="molecule type" value="Genomic_DNA"/>
</dbReference>
<evidence type="ECO:0000313" key="3">
    <source>
        <dbReference type="Proteomes" id="UP001589575"/>
    </source>
</evidence>
<accession>A0ABV5FZG9</accession>
<protein>
    <submittedName>
        <fullName evidence="2">Uncharacterized protein</fullName>
    </submittedName>
</protein>
<name>A0ABV5FZG9_9MICC</name>
<feature type="region of interest" description="Disordered" evidence="1">
    <location>
        <begin position="1"/>
        <end position="68"/>
    </location>
</feature>
<dbReference type="Proteomes" id="UP001589575">
    <property type="component" value="Unassembled WGS sequence"/>
</dbReference>
<feature type="compositionally biased region" description="Low complexity" evidence="1">
    <location>
        <begin position="21"/>
        <end position="37"/>
    </location>
</feature>
<feature type="compositionally biased region" description="Pro residues" evidence="1">
    <location>
        <begin position="1"/>
        <end position="13"/>
    </location>
</feature>
<sequence>MWIPIPTSPPSPVRPGRCRTRTGTPATTPTTWSRSTSVARAPSRSWSAPPARTPSAVPTSTTPTSPIC</sequence>
<gene>
    <name evidence="2" type="ORF">ACFFX0_13095</name>
</gene>
<reference evidence="2 3" key="1">
    <citation type="submission" date="2024-09" db="EMBL/GenBank/DDBJ databases">
        <authorList>
            <person name="Sun Q."/>
            <person name="Mori K."/>
        </authorList>
    </citation>
    <scope>NUCLEOTIDE SEQUENCE [LARGE SCALE GENOMIC DNA]</scope>
    <source>
        <strain evidence="2 3">CCM 7609</strain>
    </source>
</reference>
<evidence type="ECO:0000256" key="1">
    <source>
        <dbReference type="SAM" id="MobiDB-lite"/>
    </source>
</evidence>
<feature type="compositionally biased region" description="Low complexity" evidence="1">
    <location>
        <begin position="47"/>
        <end position="68"/>
    </location>
</feature>
<organism evidence="2 3">
    <name type="scientific">Citricoccus parietis</name>
    <dbReference type="NCBI Taxonomy" id="592307"/>
    <lineage>
        <taxon>Bacteria</taxon>
        <taxon>Bacillati</taxon>
        <taxon>Actinomycetota</taxon>
        <taxon>Actinomycetes</taxon>
        <taxon>Micrococcales</taxon>
        <taxon>Micrococcaceae</taxon>
        <taxon>Citricoccus</taxon>
    </lineage>
</organism>